<keyword evidence="5" id="KW-0862">Zinc</keyword>
<feature type="transmembrane region" description="Helical" evidence="10">
    <location>
        <begin position="306"/>
        <end position="330"/>
    </location>
</feature>
<evidence type="ECO:0000256" key="8">
    <source>
        <dbReference type="ARBA" id="ARBA00023136"/>
    </source>
</evidence>
<keyword evidence="4 10" id="KW-0812">Transmembrane</keyword>
<keyword evidence="6 10" id="KW-1133">Transmembrane helix</keyword>
<accession>G0UT27</accession>
<gene>
    <name evidence="13" type="ORF">TCIL3000_8_7700</name>
</gene>
<dbReference type="Gene3D" id="1.20.1510.10">
    <property type="entry name" value="Cation efflux protein transmembrane domain"/>
    <property type="match status" value="1"/>
</dbReference>
<feature type="transmembrane region" description="Helical" evidence="10">
    <location>
        <begin position="220"/>
        <end position="241"/>
    </location>
</feature>
<keyword evidence="7" id="KW-0406">Ion transport</keyword>
<keyword evidence="8 10" id="KW-0472">Membrane</keyword>
<evidence type="ECO:0000256" key="10">
    <source>
        <dbReference type="SAM" id="Phobius"/>
    </source>
</evidence>
<dbReference type="VEuPathDB" id="TriTrypDB:TcIL3000_8_7700"/>
<dbReference type="SUPFAM" id="SSF160240">
    <property type="entry name" value="Cation efflux protein cytoplasmic domain-like"/>
    <property type="match status" value="1"/>
</dbReference>
<evidence type="ECO:0000313" key="13">
    <source>
        <dbReference type="EMBL" id="CCC92540.1"/>
    </source>
</evidence>
<evidence type="ECO:0000256" key="4">
    <source>
        <dbReference type="ARBA" id="ARBA00022692"/>
    </source>
</evidence>
<feature type="region of interest" description="Disordered" evidence="9">
    <location>
        <begin position="1"/>
        <end position="61"/>
    </location>
</feature>
<dbReference type="GO" id="GO:0005385">
    <property type="term" value="F:zinc ion transmembrane transporter activity"/>
    <property type="evidence" value="ECO:0007669"/>
    <property type="project" value="TreeGrafter"/>
</dbReference>
<feature type="domain" description="Cation efflux protein cytoplasmic" evidence="12">
    <location>
        <begin position="380"/>
        <end position="449"/>
    </location>
</feature>
<dbReference type="NCBIfam" id="TIGR01297">
    <property type="entry name" value="CDF"/>
    <property type="match status" value="2"/>
</dbReference>
<dbReference type="InterPro" id="IPR027469">
    <property type="entry name" value="Cation_efflux_TMD_sf"/>
</dbReference>
<dbReference type="EMBL" id="HE575321">
    <property type="protein sequence ID" value="CCC92540.1"/>
    <property type="molecule type" value="Genomic_DNA"/>
</dbReference>
<feature type="region of interest" description="Disordered" evidence="9">
    <location>
        <begin position="251"/>
        <end position="295"/>
    </location>
</feature>
<organism evidence="13">
    <name type="scientific">Trypanosoma congolense (strain IL3000)</name>
    <dbReference type="NCBI Taxonomy" id="1068625"/>
    <lineage>
        <taxon>Eukaryota</taxon>
        <taxon>Discoba</taxon>
        <taxon>Euglenozoa</taxon>
        <taxon>Kinetoplastea</taxon>
        <taxon>Metakinetoplastina</taxon>
        <taxon>Trypanosomatida</taxon>
        <taxon>Trypanosomatidae</taxon>
        <taxon>Trypanosoma</taxon>
        <taxon>Nannomonas</taxon>
    </lineage>
</organism>
<feature type="compositionally biased region" description="Basic and acidic residues" evidence="9">
    <location>
        <begin position="260"/>
        <end position="295"/>
    </location>
</feature>
<feature type="transmembrane region" description="Helical" evidence="10">
    <location>
        <begin position="68"/>
        <end position="94"/>
    </location>
</feature>
<feature type="transmembrane region" description="Helical" evidence="10">
    <location>
        <begin position="136"/>
        <end position="155"/>
    </location>
</feature>
<dbReference type="InterPro" id="IPR027470">
    <property type="entry name" value="Cation_efflux_CTD"/>
</dbReference>
<protein>
    <submittedName>
        <fullName evidence="13">Uncharacterized protein TCIL3000_8_7700</fullName>
    </submittedName>
</protein>
<dbReference type="SUPFAM" id="SSF161111">
    <property type="entry name" value="Cation efflux protein transmembrane domain-like"/>
    <property type="match status" value="1"/>
</dbReference>
<evidence type="ECO:0000256" key="1">
    <source>
        <dbReference type="ARBA" id="ARBA00004141"/>
    </source>
</evidence>
<keyword evidence="3" id="KW-0813">Transport</keyword>
<evidence type="ECO:0000259" key="11">
    <source>
        <dbReference type="Pfam" id="PF01545"/>
    </source>
</evidence>
<dbReference type="PANTHER" id="PTHR11562:SF17">
    <property type="entry name" value="RE54080P-RELATED"/>
    <property type="match status" value="1"/>
</dbReference>
<evidence type="ECO:0000256" key="5">
    <source>
        <dbReference type="ARBA" id="ARBA00022906"/>
    </source>
</evidence>
<proteinExistence type="inferred from homology"/>
<dbReference type="InterPro" id="IPR050681">
    <property type="entry name" value="CDF/SLC30A"/>
</dbReference>
<evidence type="ECO:0000259" key="12">
    <source>
        <dbReference type="Pfam" id="PF16916"/>
    </source>
</evidence>
<dbReference type="InterPro" id="IPR058533">
    <property type="entry name" value="Cation_efflux_TM"/>
</dbReference>
<reference evidence="13" key="1">
    <citation type="journal article" date="2012" name="Proc. Natl. Acad. Sci. U.S.A.">
        <title>Antigenic diversity is generated by distinct evolutionary mechanisms in African trypanosome species.</title>
        <authorList>
            <person name="Jackson A.P."/>
            <person name="Berry A."/>
            <person name="Aslett M."/>
            <person name="Allison H.C."/>
            <person name="Burton P."/>
            <person name="Vavrova-Anderson J."/>
            <person name="Brown R."/>
            <person name="Browne H."/>
            <person name="Corton N."/>
            <person name="Hauser H."/>
            <person name="Gamble J."/>
            <person name="Gilderthorp R."/>
            <person name="Marcello L."/>
            <person name="McQuillan J."/>
            <person name="Otto T.D."/>
            <person name="Quail M.A."/>
            <person name="Sanders M.J."/>
            <person name="van Tonder A."/>
            <person name="Ginger M.L."/>
            <person name="Field M.C."/>
            <person name="Barry J.D."/>
            <person name="Hertz-Fowler C."/>
            <person name="Berriman M."/>
        </authorList>
    </citation>
    <scope>NUCLEOTIDE SEQUENCE</scope>
    <source>
        <strain evidence="13">IL3000</strain>
    </source>
</reference>
<comment type="subcellular location">
    <subcellularLocation>
        <location evidence="1">Membrane</location>
        <topology evidence="1">Multi-pass membrane protein</topology>
    </subcellularLocation>
</comment>
<dbReference type="PANTHER" id="PTHR11562">
    <property type="entry name" value="CATION EFFLUX PROTEIN/ ZINC TRANSPORTER"/>
    <property type="match status" value="1"/>
</dbReference>
<evidence type="ECO:0000256" key="3">
    <source>
        <dbReference type="ARBA" id="ARBA00022448"/>
    </source>
</evidence>
<sequence>MGRKRRNERDRLIPTDESPPVSYDTVPQPPATTEAVGITTPCRAESDLGPEQTPASPTEKRRHRETRVLFAALIFCFVFMVVELVFGVLANSLALLTDASHLLTDVGAYALSIVSLRAASRTSCGKYNYGWHRAEVIGTLVSVFSIWALVAWIVLEGLTRTWNVVRCSRAHAGNEWANLKLRSNESGGGHYGASGTTRLANAGVEEAVGMEMCRSIDSSVMVVVGVLGMVVNVVCASILYFGGSHGHSHFGGASHHHSHGHGDGSEEGEAGHGHSHEHDHGCSDGDSDSHSAEGQKKSRGFAVHAALLHALGDCVQSVGVIIAGVFIYIANRSSYGVPSYRYSIYNLADPLCSLMFAAITLNMTRPLLRDLLDILMESTPPGIDYEELYNALKRIKGVEGVHDLHVWSISSDYAAMSVHLEADNKDAALQEAQQLCKRFGIGHTTIQVDTVENGAGLCHSACTSAQNVA</sequence>
<dbReference type="Pfam" id="PF16916">
    <property type="entry name" value="ZT_dimer"/>
    <property type="match status" value="1"/>
</dbReference>
<dbReference type="InterPro" id="IPR036837">
    <property type="entry name" value="Cation_efflux_CTD_sf"/>
</dbReference>
<evidence type="ECO:0000256" key="7">
    <source>
        <dbReference type="ARBA" id="ARBA00023065"/>
    </source>
</evidence>
<dbReference type="Pfam" id="PF01545">
    <property type="entry name" value="Cation_efflux"/>
    <property type="match status" value="2"/>
</dbReference>
<evidence type="ECO:0000256" key="2">
    <source>
        <dbReference type="ARBA" id="ARBA00008873"/>
    </source>
</evidence>
<feature type="domain" description="Cation efflux protein transmembrane" evidence="11">
    <location>
        <begin position="205"/>
        <end position="376"/>
    </location>
</feature>
<dbReference type="AlphaFoldDB" id="G0UT27"/>
<comment type="similarity">
    <text evidence="2">Belongs to the cation diffusion facilitator (CDF) transporter (TC 2.A.4) family. SLC30A subfamily.</text>
</comment>
<dbReference type="GO" id="GO:0005886">
    <property type="term" value="C:plasma membrane"/>
    <property type="evidence" value="ECO:0007669"/>
    <property type="project" value="TreeGrafter"/>
</dbReference>
<name>G0UT27_TRYCI</name>
<evidence type="ECO:0000256" key="9">
    <source>
        <dbReference type="SAM" id="MobiDB-lite"/>
    </source>
</evidence>
<evidence type="ECO:0000256" key="6">
    <source>
        <dbReference type="ARBA" id="ARBA00022989"/>
    </source>
</evidence>
<feature type="domain" description="Cation efflux protein transmembrane" evidence="11">
    <location>
        <begin position="69"/>
        <end position="162"/>
    </location>
</feature>
<dbReference type="InterPro" id="IPR002524">
    <property type="entry name" value="Cation_efflux"/>
</dbReference>
<keyword evidence="5" id="KW-0864">Zinc transport</keyword>
<feature type="transmembrane region" description="Helical" evidence="10">
    <location>
        <begin position="342"/>
        <end position="361"/>
    </location>
</feature>